<dbReference type="SUPFAM" id="SSF47413">
    <property type="entry name" value="lambda repressor-like DNA-binding domains"/>
    <property type="match status" value="1"/>
</dbReference>
<organism evidence="1 2">
    <name type="scientific">Streptomyces virginiae</name>
    <name type="common">Streptomyces cinnamonensis</name>
    <dbReference type="NCBI Taxonomy" id="1961"/>
    <lineage>
        <taxon>Bacteria</taxon>
        <taxon>Bacillati</taxon>
        <taxon>Actinomycetota</taxon>
        <taxon>Actinomycetes</taxon>
        <taxon>Kitasatosporales</taxon>
        <taxon>Streptomycetaceae</taxon>
        <taxon>Streptomyces</taxon>
    </lineage>
</organism>
<protein>
    <recommendedName>
        <fullName evidence="3">HTH cro/C1-type domain-containing protein</fullName>
    </recommendedName>
</protein>
<gene>
    <name evidence="1" type="ORF">OG517_40215</name>
</gene>
<dbReference type="InterPro" id="IPR010982">
    <property type="entry name" value="Lambda_DNA-bd_dom_sf"/>
</dbReference>
<evidence type="ECO:0000313" key="2">
    <source>
        <dbReference type="Proteomes" id="UP001432039"/>
    </source>
</evidence>
<name>A0ABZ1TMR3_STRVG</name>
<keyword evidence="2" id="KW-1185">Reference proteome</keyword>
<dbReference type="Proteomes" id="UP001432039">
    <property type="component" value="Chromosome"/>
</dbReference>
<evidence type="ECO:0008006" key="3">
    <source>
        <dbReference type="Google" id="ProtNLM"/>
    </source>
</evidence>
<dbReference type="EMBL" id="CP108090">
    <property type="protein sequence ID" value="WUQ17133.1"/>
    <property type="molecule type" value="Genomic_DNA"/>
</dbReference>
<evidence type="ECO:0000313" key="1">
    <source>
        <dbReference type="EMBL" id="WUQ17133.1"/>
    </source>
</evidence>
<reference evidence="1" key="1">
    <citation type="submission" date="2022-10" db="EMBL/GenBank/DDBJ databases">
        <title>The complete genomes of actinobacterial strains from the NBC collection.</title>
        <authorList>
            <person name="Joergensen T.S."/>
            <person name="Alvarez Arevalo M."/>
            <person name="Sterndorff E.B."/>
            <person name="Faurdal D."/>
            <person name="Vuksanovic O."/>
            <person name="Mourched A.-S."/>
            <person name="Charusanti P."/>
            <person name="Shaw S."/>
            <person name="Blin K."/>
            <person name="Weber T."/>
        </authorList>
    </citation>
    <scope>NUCLEOTIDE SEQUENCE</scope>
    <source>
        <strain evidence="1">NBC_00248</strain>
    </source>
</reference>
<proteinExistence type="predicted"/>
<sequence length="58" mass="6297">MGKLKTTKAVAAELGVSQRSVEHYPTGERTTPPKAIADRVHATVRARCQPKGPRSPCR</sequence>
<accession>A0ABZ1TMR3</accession>